<evidence type="ECO:0000259" key="1">
    <source>
        <dbReference type="Pfam" id="PF07687"/>
    </source>
</evidence>
<dbReference type="EMBL" id="JBHFNS010000094">
    <property type="protein sequence ID" value="MFB2939413.1"/>
    <property type="molecule type" value="Genomic_DNA"/>
</dbReference>
<sequence length="394" mass="42739">MLADIKEIATKLAPRLIEIRRYIHSHPELSGEEYQTSAYVAGVLSSYGVHAQQGVGKTGVVGDLRGNGESDRILAIRTDLDALPIQERTGVDYSSGEPGVMHACGHDVHTTVGLGTAMVLAQLGEKFTGNVRFLFQPAEEIAQGANWMVEDGALNDVSGILSLHVFPSIPAGSLGIRYGALTAAADDLEIIIIGESGHGARPHEAIDAIWIASQVITSLQQAISRTQNPLRPVVVTIGKIVGGRAPNVIADEVKLLGTVRSLHPESREALPKWIEQIVANVCQTYGAKYQVTYKQGVPGVHNDPRLTQLLEQSAREAWGSDSIIILPEPSLGAEDFSRYLEKVPGSMFRLGVGFKDKHNYPLHHPQFEIDESAIITGVVTLAYSAYRYWQQGKK</sequence>
<feature type="domain" description="Peptidase M20 dimerisation" evidence="1">
    <location>
        <begin position="188"/>
        <end position="282"/>
    </location>
</feature>
<evidence type="ECO:0000313" key="3">
    <source>
        <dbReference type="Proteomes" id="UP001576776"/>
    </source>
</evidence>
<protein>
    <submittedName>
        <fullName evidence="2">M20 family metallopeptidase</fullName>
    </submittedName>
</protein>
<dbReference type="PANTHER" id="PTHR11014">
    <property type="entry name" value="PEPTIDASE M20 FAMILY MEMBER"/>
    <property type="match status" value="1"/>
</dbReference>
<dbReference type="InterPro" id="IPR011650">
    <property type="entry name" value="Peptidase_M20_dimer"/>
</dbReference>
<dbReference type="PIRSF" id="PIRSF005962">
    <property type="entry name" value="Pept_M20D_amidohydro"/>
    <property type="match status" value="1"/>
</dbReference>
<dbReference type="PANTHER" id="PTHR11014:SF63">
    <property type="entry name" value="METALLOPEPTIDASE, PUTATIVE (AFU_ORTHOLOGUE AFUA_6G09600)-RELATED"/>
    <property type="match status" value="1"/>
</dbReference>
<dbReference type="Gene3D" id="3.40.630.10">
    <property type="entry name" value="Zn peptidases"/>
    <property type="match status" value="1"/>
</dbReference>
<name>A0ABV4YLM5_9CYAN</name>
<dbReference type="RefSeq" id="WP_413260983.1">
    <property type="nucleotide sequence ID" value="NZ_JBHFNS010000094.1"/>
</dbReference>
<comment type="caution">
    <text evidence="2">The sequence shown here is derived from an EMBL/GenBank/DDBJ whole genome shotgun (WGS) entry which is preliminary data.</text>
</comment>
<dbReference type="Proteomes" id="UP001576776">
    <property type="component" value="Unassembled WGS sequence"/>
</dbReference>
<accession>A0ABV4YLM5</accession>
<dbReference type="InterPro" id="IPR002933">
    <property type="entry name" value="Peptidase_M20"/>
</dbReference>
<dbReference type="SUPFAM" id="SSF55031">
    <property type="entry name" value="Bacterial exopeptidase dimerisation domain"/>
    <property type="match status" value="1"/>
</dbReference>
<gene>
    <name evidence="2" type="ORF">ACE1B6_29520</name>
</gene>
<dbReference type="SUPFAM" id="SSF53187">
    <property type="entry name" value="Zn-dependent exopeptidases"/>
    <property type="match status" value="1"/>
</dbReference>
<dbReference type="NCBIfam" id="TIGR01891">
    <property type="entry name" value="amidohydrolases"/>
    <property type="match status" value="1"/>
</dbReference>
<reference evidence="2 3" key="1">
    <citation type="submission" date="2024-09" db="EMBL/GenBank/DDBJ databases">
        <title>Floridaenema gen nov. (Aerosakkonemataceae, Aerosakkonematales ord. nov., Cyanobacteria) from benthic tropical and subtropical fresh waters, with the description of four new species.</title>
        <authorList>
            <person name="Moretto J.A."/>
            <person name="Berthold D.E."/>
            <person name="Lefler F.W."/>
            <person name="Huang I.-S."/>
            <person name="Laughinghouse H. IV."/>
        </authorList>
    </citation>
    <scope>NUCLEOTIDE SEQUENCE [LARGE SCALE GENOMIC DNA]</scope>
    <source>
        <strain evidence="2 3">BLCC-F154</strain>
    </source>
</reference>
<dbReference type="Pfam" id="PF07687">
    <property type="entry name" value="M20_dimer"/>
    <property type="match status" value="1"/>
</dbReference>
<proteinExistence type="predicted"/>
<keyword evidence="3" id="KW-1185">Reference proteome</keyword>
<dbReference type="InterPro" id="IPR036264">
    <property type="entry name" value="Bact_exopeptidase_dim_dom"/>
</dbReference>
<dbReference type="CDD" id="cd08014">
    <property type="entry name" value="M20_Acy1-like"/>
    <property type="match status" value="1"/>
</dbReference>
<organism evidence="2 3">
    <name type="scientific">Floridaenema fluviatile BLCC-F154</name>
    <dbReference type="NCBI Taxonomy" id="3153640"/>
    <lineage>
        <taxon>Bacteria</taxon>
        <taxon>Bacillati</taxon>
        <taxon>Cyanobacteriota</taxon>
        <taxon>Cyanophyceae</taxon>
        <taxon>Oscillatoriophycideae</taxon>
        <taxon>Aerosakkonematales</taxon>
        <taxon>Aerosakkonemataceae</taxon>
        <taxon>Floridanema</taxon>
        <taxon>Floridanema fluviatile</taxon>
    </lineage>
</organism>
<evidence type="ECO:0000313" key="2">
    <source>
        <dbReference type="EMBL" id="MFB2939413.1"/>
    </source>
</evidence>
<dbReference type="Gene3D" id="3.30.70.360">
    <property type="match status" value="1"/>
</dbReference>
<dbReference type="Pfam" id="PF01546">
    <property type="entry name" value="Peptidase_M20"/>
    <property type="match status" value="1"/>
</dbReference>
<dbReference type="InterPro" id="IPR017439">
    <property type="entry name" value="Amidohydrolase"/>
</dbReference>